<sequence>MYVDPLRKQASAVICKAAGNSHRTQEAVPITLHHTPSPHPPQLPIQPTSPSPSITRHHTHHHAFTTHHAKLLPISIHHCVTTHSSPSPPVTTHSPAKGLCCLLLPPPLPGEAAPDAPAHPSQNPEKRRILLLLIPAFTPALPRRVKSLQPRRDAQREDVRLSRIVSR</sequence>
<organism evidence="2 3">
    <name type="scientific">Portunus trituberculatus</name>
    <name type="common">Swimming crab</name>
    <name type="synonym">Neptunus trituberculatus</name>
    <dbReference type="NCBI Taxonomy" id="210409"/>
    <lineage>
        <taxon>Eukaryota</taxon>
        <taxon>Metazoa</taxon>
        <taxon>Ecdysozoa</taxon>
        <taxon>Arthropoda</taxon>
        <taxon>Crustacea</taxon>
        <taxon>Multicrustacea</taxon>
        <taxon>Malacostraca</taxon>
        <taxon>Eumalacostraca</taxon>
        <taxon>Eucarida</taxon>
        <taxon>Decapoda</taxon>
        <taxon>Pleocyemata</taxon>
        <taxon>Brachyura</taxon>
        <taxon>Eubrachyura</taxon>
        <taxon>Portunoidea</taxon>
        <taxon>Portunidae</taxon>
        <taxon>Portuninae</taxon>
        <taxon>Portunus</taxon>
    </lineage>
</organism>
<dbReference type="EMBL" id="VSRR010024593">
    <property type="protein sequence ID" value="MPC66304.1"/>
    <property type="molecule type" value="Genomic_DNA"/>
</dbReference>
<feature type="region of interest" description="Disordered" evidence="1">
    <location>
        <begin position="37"/>
        <end position="57"/>
    </location>
</feature>
<dbReference type="Proteomes" id="UP000324222">
    <property type="component" value="Unassembled WGS sequence"/>
</dbReference>
<evidence type="ECO:0000313" key="3">
    <source>
        <dbReference type="Proteomes" id="UP000324222"/>
    </source>
</evidence>
<accession>A0A5B7HC39</accession>
<protein>
    <submittedName>
        <fullName evidence="2">Uncharacterized protein</fullName>
    </submittedName>
</protein>
<feature type="compositionally biased region" description="Basic and acidic residues" evidence="1">
    <location>
        <begin position="150"/>
        <end position="161"/>
    </location>
</feature>
<proteinExistence type="predicted"/>
<gene>
    <name evidence="2" type="ORF">E2C01_060451</name>
</gene>
<feature type="compositionally biased region" description="Pro residues" evidence="1">
    <location>
        <begin position="37"/>
        <end position="50"/>
    </location>
</feature>
<keyword evidence="3" id="KW-1185">Reference proteome</keyword>
<evidence type="ECO:0000313" key="2">
    <source>
        <dbReference type="EMBL" id="MPC66304.1"/>
    </source>
</evidence>
<name>A0A5B7HC39_PORTR</name>
<feature type="region of interest" description="Disordered" evidence="1">
    <location>
        <begin position="147"/>
        <end position="167"/>
    </location>
</feature>
<evidence type="ECO:0000256" key="1">
    <source>
        <dbReference type="SAM" id="MobiDB-lite"/>
    </source>
</evidence>
<reference evidence="2 3" key="1">
    <citation type="submission" date="2019-05" db="EMBL/GenBank/DDBJ databases">
        <title>Another draft genome of Portunus trituberculatus and its Hox gene families provides insights of decapod evolution.</title>
        <authorList>
            <person name="Jeong J.-H."/>
            <person name="Song I."/>
            <person name="Kim S."/>
            <person name="Choi T."/>
            <person name="Kim D."/>
            <person name="Ryu S."/>
            <person name="Kim W."/>
        </authorList>
    </citation>
    <scope>NUCLEOTIDE SEQUENCE [LARGE SCALE GENOMIC DNA]</scope>
    <source>
        <tissue evidence="2">Muscle</tissue>
    </source>
</reference>
<dbReference type="AlphaFoldDB" id="A0A5B7HC39"/>
<comment type="caution">
    <text evidence="2">The sequence shown here is derived from an EMBL/GenBank/DDBJ whole genome shotgun (WGS) entry which is preliminary data.</text>
</comment>